<feature type="signal peptide" evidence="1">
    <location>
        <begin position="1"/>
        <end position="26"/>
    </location>
</feature>
<evidence type="ECO:0000313" key="2">
    <source>
        <dbReference type="EMBL" id="CCI51863.1"/>
    </source>
</evidence>
<dbReference type="AlphaFoldDB" id="A0A077MB26"/>
<dbReference type="Gene3D" id="2.60.40.10">
    <property type="entry name" value="Immunoglobulins"/>
    <property type="match status" value="1"/>
</dbReference>
<keyword evidence="1" id="KW-0732">Signal</keyword>
<dbReference type="STRING" id="1193518.BN13_130005"/>
<proteinExistence type="predicted"/>
<dbReference type="GO" id="GO:0005975">
    <property type="term" value="P:carbohydrate metabolic process"/>
    <property type="evidence" value="ECO:0007669"/>
    <property type="project" value="UniProtKB-ARBA"/>
</dbReference>
<evidence type="ECO:0000313" key="3">
    <source>
        <dbReference type="Proteomes" id="UP000035720"/>
    </source>
</evidence>
<evidence type="ECO:0000256" key="1">
    <source>
        <dbReference type="SAM" id="SignalP"/>
    </source>
</evidence>
<name>A0A077MB26_9MICO</name>
<dbReference type="EMBL" id="CAJC01000035">
    <property type="protein sequence ID" value="CCI51863.1"/>
    <property type="molecule type" value="Genomic_DNA"/>
</dbReference>
<accession>A0A077MB26</accession>
<dbReference type="Proteomes" id="UP000035720">
    <property type="component" value="Unassembled WGS sequence"/>
</dbReference>
<dbReference type="SUPFAM" id="SSF51126">
    <property type="entry name" value="Pectin lyase-like"/>
    <property type="match status" value="1"/>
</dbReference>
<sequence>MRATFAVALGTTLVASAAAFAPTATAAAGATFVVNSTLDSADAKADGVCATSAGDCTLRAAIMEANKNSGSAIINFNIPGSGVQTIAPATKLPALTNVAGITINGYSQPGASANTNALVSNAQIKIELKGKGPGTFDGIAISTPNNVVTGLSIYNFWKQISLMGDPADNNRIVGNFVCTNAAGTFGTTTVNALSLGILLQQGPSGNRIGTPALADRNVISGCGNRGVTLSFAPTTGNYVQNNVIGLTPDGTAARPNGSQGVDINYTYGNIVGGLNANEGNVLSGNWGSGIEVSHGRNTNSNLVLGNKIGSAADGTVASYAANSLWGIRFEGPKFCGDPARENPAGCTEAGVTEGLPHDNTAMSNLIVSNKKGGVLIDKGHHHVLLQNNYIGVTPAGVLGGNAIAGIQLQRGVYGTMIKQNTIAGNPVGIRISSTGSYPTGPEQRTWMNTITQNSTYSGTGIQFVWSSAATMVQDNIQPPTIVAGSGGTVSGTTCAGCKVEVFVAANKLGRMGKTYLTTVTASSSGAWSASTGQPANKPITVTTTDAIGNTSIFAIPALTKA</sequence>
<evidence type="ECO:0008006" key="4">
    <source>
        <dbReference type="Google" id="ProtNLM"/>
    </source>
</evidence>
<protein>
    <recommendedName>
        <fullName evidence="4">Right handed beta helix domain-containing protein</fullName>
    </recommendedName>
</protein>
<feature type="chain" id="PRO_5001721095" description="Right handed beta helix domain-containing protein" evidence="1">
    <location>
        <begin position="27"/>
        <end position="561"/>
    </location>
</feature>
<reference evidence="2 3" key="1">
    <citation type="journal article" date="2013" name="ISME J.">
        <title>A metabolic model for members of the genus Tetrasphaera involved in enhanced biological phosphorus removal.</title>
        <authorList>
            <person name="Kristiansen R."/>
            <person name="Nguyen H.T.T."/>
            <person name="Saunders A.M."/>
            <person name="Nielsen J.L."/>
            <person name="Wimmer R."/>
            <person name="Le V.Q."/>
            <person name="McIlroy S.J."/>
            <person name="Petrovski S."/>
            <person name="Seviour R.J."/>
            <person name="Calteau A."/>
            <person name="Nielsen K.L."/>
            <person name="Nielsen P.H."/>
        </authorList>
    </citation>
    <scope>NUCLEOTIDE SEQUENCE [LARGE SCALE GENOMIC DNA]</scope>
    <source>
        <strain evidence="2 3">Ben 74</strain>
    </source>
</reference>
<dbReference type="InterPro" id="IPR011050">
    <property type="entry name" value="Pectin_lyase_fold/virulence"/>
</dbReference>
<organism evidence="2 3">
    <name type="scientific">Nostocoides jenkinsii Ben 74</name>
    <dbReference type="NCBI Taxonomy" id="1193518"/>
    <lineage>
        <taxon>Bacteria</taxon>
        <taxon>Bacillati</taxon>
        <taxon>Actinomycetota</taxon>
        <taxon>Actinomycetes</taxon>
        <taxon>Micrococcales</taxon>
        <taxon>Intrasporangiaceae</taxon>
        <taxon>Nostocoides</taxon>
    </lineage>
</organism>
<gene>
    <name evidence="2" type="ORF">BN13_130005</name>
</gene>
<dbReference type="InterPro" id="IPR013783">
    <property type="entry name" value="Ig-like_fold"/>
</dbReference>
<keyword evidence="3" id="KW-1185">Reference proteome</keyword>
<comment type="caution">
    <text evidence="2">The sequence shown here is derived from an EMBL/GenBank/DDBJ whole genome shotgun (WGS) entry which is preliminary data.</text>
</comment>